<dbReference type="SUPFAM" id="SSF51197">
    <property type="entry name" value="Clavaminate synthase-like"/>
    <property type="match status" value="1"/>
</dbReference>
<keyword evidence="2" id="KW-1185">Reference proteome</keyword>
<dbReference type="RefSeq" id="WP_035617057.1">
    <property type="nucleotide sequence ID" value="NZ_ARYK01000005.1"/>
</dbReference>
<protein>
    <recommendedName>
        <fullName evidence="3">Fe2OG dioxygenase domain-containing protein</fullName>
    </recommendedName>
</protein>
<dbReference type="InterPro" id="IPR012668">
    <property type="entry name" value="CHP02466"/>
</dbReference>
<dbReference type="AlphaFoldDB" id="A0A059FM80"/>
<proteinExistence type="predicted"/>
<dbReference type="NCBIfam" id="TIGR02466">
    <property type="entry name" value="TIGR02466 family protein"/>
    <property type="match status" value="1"/>
</dbReference>
<dbReference type="PATRIC" id="fig|1280950.3.peg.2356"/>
<dbReference type="OrthoDB" id="9783136at2"/>
<organism evidence="1 2">
    <name type="scientific">Hyphomonas johnsonii MHS-2</name>
    <dbReference type="NCBI Taxonomy" id="1280950"/>
    <lineage>
        <taxon>Bacteria</taxon>
        <taxon>Pseudomonadati</taxon>
        <taxon>Pseudomonadota</taxon>
        <taxon>Alphaproteobacteria</taxon>
        <taxon>Hyphomonadales</taxon>
        <taxon>Hyphomonadaceae</taxon>
        <taxon>Hyphomonas</taxon>
    </lineage>
</organism>
<dbReference type="STRING" id="1280950.HJO_11752"/>
<reference evidence="1 2" key="1">
    <citation type="journal article" date="2014" name="Antonie Van Leeuwenhoek">
        <title>Hyphomonas beringensis sp. nov. and Hyphomonas chukchiensis sp. nov., isolated from surface seawater of the Bering Sea and Chukchi Sea.</title>
        <authorList>
            <person name="Li C."/>
            <person name="Lai Q."/>
            <person name="Li G."/>
            <person name="Dong C."/>
            <person name="Wang J."/>
            <person name="Liao Y."/>
            <person name="Shao Z."/>
        </authorList>
    </citation>
    <scope>NUCLEOTIDE SEQUENCE [LARGE SCALE GENOMIC DNA]</scope>
    <source>
        <strain evidence="1 2">MHS-2</strain>
    </source>
</reference>
<gene>
    <name evidence="1" type="ORF">HJO_11752</name>
</gene>
<evidence type="ECO:0000313" key="2">
    <source>
        <dbReference type="Proteomes" id="UP000025171"/>
    </source>
</evidence>
<evidence type="ECO:0000313" key="1">
    <source>
        <dbReference type="EMBL" id="KCZ91790.1"/>
    </source>
</evidence>
<dbReference type="Gene3D" id="2.60.120.620">
    <property type="entry name" value="q2cbj1_9rhob like domain"/>
    <property type="match status" value="1"/>
</dbReference>
<dbReference type="Proteomes" id="UP000025171">
    <property type="component" value="Unassembled WGS sequence"/>
</dbReference>
<dbReference type="EMBL" id="ARYK01000005">
    <property type="protein sequence ID" value="KCZ91790.1"/>
    <property type="molecule type" value="Genomic_DNA"/>
</dbReference>
<evidence type="ECO:0008006" key="3">
    <source>
        <dbReference type="Google" id="ProtNLM"/>
    </source>
</evidence>
<name>A0A059FM80_9PROT</name>
<dbReference type="Pfam" id="PF13759">
    <property type="entry name" value="2OG-FeII_Oxy_5"/>
    <property type="match status" value="1"/>
</dbReference>
<sequence>MTLQTLFPTLVKHARLDDDALRKALEKACWVLEDEDEAGNDWCDAEGYDGYTSYASLDDLPQRFPEFADLKTRLDAAAAGFARDLHWDMRDHALELDAIWVNILGESGTHSGHVHPGSVISGTLYVSIPEGAGQLKFEDPRLTAMMAAPQPEDDAPETARRFVYVTPEDGLILLWESWLRHEVMANRSETPRISISFNYALTRK</sequence>
<accession>A0A059FM80</accession>
<dbReference type="eggNOG" id="ENOG502Z7JJ">
    <property type="taxonomic scope" value="Bacteria"/>
</dbReference>
<comment type="caution">
    <text evidence="1">The sequence shown here is derived from an EMBL/GenBank/DDBJ whole genome shotgun (WGS) entry which is preliminary data.</text>
</comment>